<dbReference type="Proteomes" id="UP000484015">
    <property type="component" value="Unassembled WGS sequence"/>
</dbReference>
<evidence type="ECO:0000313" key="1">
    <source>
        <dbReference type="EMBL" id="MTW00994.1"/>
    </source>
</evidence>
<dbReference type="InterPro" id="IPR010732">
    <property type="entry name" value="T6SS_TssG-like"/>
</dbReference>
<dbReference type="PANTHER" id="PTHR35564:SF4">
    <property type="entry name" value="CYTOPLASMIC PROTEIN"/>
    <property type="match status" value="1"/>
</dbReference>
<proteinExistence type="predicted"/>
<protein>
    <submittedName>
        <fullName evidence="1">Type VI secretion system baseplate subunit TssG</fullName>
    </submittedName>
</protein>
<organism evidence="1 2">
    <name type="scientific">Pseudoduganella ginsengisoli</name>
    <dbReference type="NCBI Taxonomy" id="1462440"/>
    <lineage>
        <taxon>Bacteria</taxon>
        <taxon>Pseudomonadati</taxon>
        <taxon>Pseudomonadota</taxon>
        <taxon>Betaproteobacteria</taxon>
        <taxon>Burkholderiales</taxon>
        <taxon>Oxalobacteraceae</taxon>
        <taxon>Telluria group</taxon>
        <taxon>Pseudoduganella</taxon>
    </lineage>
</organism>
<dbReference type="OrthoDB" id="1523296at2"/>
<dbReference type="NCBIfam" id="TIGR03347">
    <property type="entry name" value="VI_chp_1"/>
    <property type="match status" value="1"/>
</dbReference>
<keyword evidence="2" id="KW-1185">Reference proteome</keyword>
<name>A0A6L6PV61_9BURK</name>
<dbReference type="AlphaFoldDB" id="A0A6L6PV61"/>
<dbReference type="Pfam" id="PF06996">
    <property type="entry name" value="T6SS_TssG"/>
    <property type="match status" value="1"/>
</dbReference>
<dbReference type="PANTHER" id="PTHR35564">
    <property type="match status" value="1"/>
</dbReference>
<gene>
    <name evidence="1" type="primary">tssG</name>
    <name evidence="1" type="ORF">GM668_02725</name>
</gene>
<dbReference type="RefSeq" id="WP_155437359.1">
    <property type="nucleotide sequence ID" value="NZ_WNLA01000001.1"/>
</dbReference>
<reference evidence="1 2" key="1">
    <citation type="submission" date="2019-11" db="EMBL/GenBank/DDBJ databases">
        <title>Type strains purchased from KCTC, JCM and DSMZ.</title>
        <authorList>
            <person name="Lu H."/>
        </authorList>
    </citation>
    <scope>NUCLEOTIDE SEQUENCE [LARGE SCALE GENOMIC DNA]</scope>
    <source>
        <strain evidence="1 2">KCTC 42409</strain>
    </source>
</reference>
<dbReference type="EMBL" id="WNLA01000001">
    <property type="protein sequence ID" value="MTW00994.1"/>
    <property type="molecule type" value="Genomic_DNA"/>
</dbReference>
<sequence length="334" mass="36161">MRSTQRLRQPGVIQRLLDEPWRFSFAQAVRLLLRQLAALGVTQEEAYAQVLTFRNSLSLAYPASELAALEMAGDPFNVALTPAYIGLLGAAGALPLHDTQHIADLPPGEQRDGVCAFMDLVSARLMALHCQAGELRRLEHGLATGGADGLLPLLLALSGAQPAPSHPYDHVAAYYAGLLRMRPVSAQAIGQMLAGYFAVPIACRQFAGSWEVVLPERRSVLGQNRPRLGGGAMLGKRLFRPEQGVRIDIGPLARTQLDRFLPGGDASAALAALLRLCAAPLVTFEVCLLLAPQAIRPLVLGPPGQRRRLGWDTFLPDQQGHVEKPEIRYVLDLD</sequence>
<evidence type="ECO:0000313" key="2">
    <source>
        <dbReference type="Proteomes" id="UP000484015"/>
    </source>
</evidence>
<comment type="caution">
    <text evidence="1">The sequence shown here is derived from an EMBL/GenBank/DDBJ whole genome shotgun (WGS) entry which is preliminary data.</text>
</comment>
<accession>A0A6L6PV61</accession>